<dbReference type="PROSITE" id="PS51318">
    <property type="entry name" value="TAT"/>
    <property type="match status" value="1"/>
</dbReference>
<sequence length="510" mass="55003">MPPSKDVSRRTLLQIVGAGTAAAVTGVTPLRAMAGAAADPLTHADRVFLTSGLHHGSWNRSGPSDGWDPTPQRYVESGFTAPTFYGGAPGYASDLMAGLPGYHWSSAGDPGGNGGLHQPPPAGTPILTGDRALNADRLFSVSVGDENDYTAEHLSWWTEYFSRLRVEAPNAILHNNQWGGQWTDAQLRTYIQTCHPDLLTFDNYYFWGNPQFAGGSVTPLYNYTARYRSRALEGQDGAGTAPLAFGQYTCGFRLPLTSSSPGYERKYITSESQLKVVSGVTWAMGGRWQTLFRWELDATNPPDWPESDGLFLNYADTTPSPQFYQFQKLNAEMRAFSPYLVRLRTKAIAVRRGKTAAGATNPASNVGDFSAATDAGSWVNDITAVNTGIANNHQPGDVFFGSFRTVPGLTSAEIGSYLPGPDARAFMLVNALTASNTDGTSYTGTGGRGVDCSQRITVTLNTAKAGSYVLNRVNRLDGTLVPVPLTQVSTGVHRFDIDVWGGDAHLFIWS</sequence>
<proteinExistence type="predicted"/>
<name>A0ABS4UWY0_9ACTN</name>
<evidence type="ECO:0000313" key="1">
    <source>
        <dbReference type="EMBL" id="MBP2356123.1"/>
    </source>
</evidence>
<dbReference type="Proteomes" id="UP000755585">
    <property type="component" value="Unassembled WGS sequence"/>
</dbReference>
<dbReference type="EMBL" id="JAGINT010000002">
    <property type="protein sequence ID" value="MBP2356123.1"/>
    <property type="molecule type" value="Genomic_DNA"/>
</dbReference>
<gene>
    <name evidence="1" type="ORF">JOF29_007233</name>
</gene>
<comment type="caution">
    <text evidence="1">The sequence shown here is derived from an EMBL/GenBank/DDBJ whole genome shotgun (WGS) entry which is preliminary data.</text>
</comment>
<accession>A0ABS4UWY0</accession>
<dbReference type="InterPro" id="IPR006311">
    <property type="entry name" value="TAT_signal"/>
</dbReference>
<evidence type="ECO:0000313" key="2">
    <source>
        <dbReference type="Proteomes" id="UP000755585"/>
    </source>
</evidence>
<keyword evidence="2" id="KW-1185">Reference proteome</keyword>
<dbReference type="RefSeq" id="WP_209698686.1">
    <property type="nucleotide sequence ID" value="NZ_BAAAVU010000023.1"/>
</dbReference>
<organism evidence="1 2">
    <name type="scientific">Kribbella aluminosa</name>
    <dbReference type="NCBI Taxonomy" id="416017"/>
    <lineage>
        <taxon>Bacteria</taxon>
        <taxon>Bacillati</taxon>
        <taxon>Actinomycetota</taxon>
        <taxon>Actinomycetes</taxon>
        <taxon>Propionibacteriales</taxon>
        <taxon>Kribbellaceae</taxon>
        <taxon>Kribbella</taxon>
    </lineage>
</organism>
<reference evidence="1 2" key="1">
    <citation type="submission" date="2021-03" db="EMBL/GenBank/DDBJ databases">
        <title>Sequencing the genomes of 1000 actinobacteria strains.</title>
        <authorList>
            <person name="Klenk H.-P."/>
        </authorList>
    </citation>
    <scope>NUCLEOTIDE SEQUENCE [LARGE SCALE GENOMIC DNA]</scope>
    <source>
        <strain evidence="1 2">DSM 18824</strain>
    </source>
</reference>
<protein>
    <submittedName>
        <fullName evidence="1">Uncharacterized protein</fullName>
    </submittedName>
</protein>